<feature type="compositionally biased region" description="Pro residues" evidence="1">
    <location>
        <begin position="63"/>
        <end position="74"/>
    </location>
</feature>
<evidence type="ECO:0000313" key="3">
    <source>
        <dbReference type="EMBL" id="SEB69611.1"/>
    </source>
</evidence>
<evidence type="ECO:0000256" key="1">
    <source>
        <dbReference type="SAM" id="MobiDB-lite"/>
    </source>
</evidence>
<dbReference type="AlphaFoldDB" id="A0A1H4LFW3"/>
<keyword evidence="2" id="KW-0472">Membrane</keyword>
<feature type="region of interest" description="Disordered" evidence="1">
    <location>
        <begin position="27"/>
        <end position="75"/>
    </location>
</feature>
<evidence type="ECO:0000313" key="4">
    <source>
        <dbReference type="Proteomes" id="UP000182241"/>
    </source>
</evidence>
<organism evidence="3 4">
    <name type="scientific">Tsukamurella tyrosinosolvens</name>
    <dbReference type="NCBI Taxonomy" id="57704"/>
    <lineage>
        <taxon>Bacteria</taxon>
        <taxon>Bacillati</taxon>
        <taxon>Actinomycetota</taxon>
        <taxon>Actinomycetes</taxon>
        <taxon>Mycobacteriales</taxon>
        <taxon>Tsukamurellaceae</taxon>
        <taxon>Tsukamurella</taxon>
    </lineage>
</organism>
<dbReference type="STRING" id="57704.SAMN04489793_0568"/>
<keyword evidence="2" id="KW-1133">Transmembrane helix</keyword>
<feature type="compositionally biased region" description="Low complexity" evidence="1">
    <location>
        <begin position="51"/>
        <end position="62"/>
    </location>
</feature>
<feature type="transmembrane region" description="Helical" evidence="2">
    <location>
        <begin position="81"/>
        <end position="102"/>
    </location>
</feature>
<keyword evidence="4" id="KW-1185">Reference proteome</keyword>
<reference evidence="4" key="1">
    <citation type="submission" date="2016-10" db="EMBL/GenBank/DDBJ databases">
        <authorList>
            <person name="Varghese N."/>
            <person name="Submissions S."/>
        </authorList>
    </citation>
    <scope>NUCLEOTIDE SEQUENCE [LARGE SCALE GENOMIC DNA]</scope>
    <source>
        <strain evidence="4">DSM 44234</strain>
    </source>
</reference>
<keyword evidence="2" id="KW-0812">Transmembrane</keyword>
<evidence type="ECO:0000256" key="2">
    <source>
        <dbReference type="SAM" id="Phobius"/>
    </source>
</evidence>
<protein>
    <submittedName>
        <fullName evidence="3">Uncharacterized protein</fullName>
    </submittedName>
</protein>
<name>A0A1H4LFW3_TSUTY</name>
<dbReference type="Proteomes" id="UP000182241">
    <property type="component" value="Unassembled WGS sequence"/>
</dbReference>
<proteinExistence type="predicted"/>
<feature type="compositionally biased region" description="Polar residues" evidence="1">
    <location>
        <begin position="33"/>
        <end position="50"/>
    </location>
</feature>
<dbReference type="EMBL" id="FNSA01000003">
    <property type="protein sequence ID" value="SEB69611.1"/>
    <property type="molecule type" value="Genomic_DNA"/>
</dbReference>
<gene>
    <name evidence="3" type="ORF">SAMN04489793_0568</name>
</gene>
<accession>A0A1H4LFW3</accession>
<sequence>MPPLRGRFHVVHRYHVRIDAVLAAPAHGEERMTQGQQPPEDQTPQSGTPSQFQGPPFQGAQPGMPPQFPPPAPPKRSSKTIIFVVIAVVIALIAGAALTFALTRSSDTSGTAAPSTAASSSAAGTSAYDYRLRGTMTSKASVCVAGGLTSQQLPKFETPLDYSRPTLDADIAKARQSLSQLASRISPNAAEPIRSTVQDWITAFVAILDSYERREPAADVKFQGDLVDNLAGQINGICKD</sequence>